<dbReference type="Pfam" id="PF00582">
    <property type="entry name" value="Usp"/>
    <property type="match status" value="1"/>
</dbReference>
<accession>A0A0B7C5J9</accession>
<feature type="non-terminal residue" evidence="2">
    <location>
        <position position="74"/>
    </location>
</feature>
<organism evidence="2">
    <name type="scientific">Arion vulgaris</name>
    <dbReference type="NCBI Taxonomy" id="1028688"/>
    <lineage>
        <taxon>Eukaryota</taxon>
        <taxon>Metazoa</taxon>
        <taxon>Spiralia</taxon>
        <taxon>Lophotrochozoa</taxon>
        <taxon>Mollusca</taxon>
        <taxon>Gastropoda</taxon>
        <taxon>Heterobranchia</taxon>
        <taxon>Euthyneura</taxon>
        <taxon>Panpulmonata</taxon>
        <taxon>Eupulmonata</taxon>
        <taxon>Stylommatophora</taxon>
        <taxon>Helicina</taxon>
        <taxon>Arionoidea</taxon>
        <taxon>Arionidae</taxon>
        <taxon>Arion</taxon>
    </lineage>
</organism>
<evidence type="ECO:0000259" key="1">
    <source>
        <dbReference type="Pfam" id="PF00582"/>
    </source>
</evidence>
<protein>
    <recommendedName>
        <fullName evidence="1">UspA domain-containing protein</fullName>
    </recommendedName>
</protein>
<evidence type="ECO:0000313" key="2">
    <source>
        <dbReference type="EMBL" id="CEK99770.1"/>
    </source>
</evidence>
<dbReference type="SUPFAM" id="SSF52402">
    <property type="entry name" value="Adenine nucleotide alpha hydrolases-like"/>
    <property type="match status" value="1"/>
</dbReference>
<dbReference type="InterPro" id="IPR014729">
    <property type="entry name" value="Rossmann-like_a/b/a_fold"/>
</dbReference>
<dbReference type="EMBL" id="HACG01052899">
    <property type="protein sequence ID" value="CEK99770.1"/>
    <property type="molecule type" value="Transcribed_RNA"/>
</dbReference>
<dbReference type="Gene3D" id="3.40.50.620">
    <property type="entry name" value="HUPs"/>
    <property type="match status" value="1"/>
</dbReference>
<reference evidence="2" key="1">
    <citation type="submission" date="2014-12" db="EMBL/GenBank/DDBJ databases">
        <title>Insight into the proteome of Arion vulgaris.</title>
        <authorList>
            <person name="Aradska J."/>
            <person name="Bulat T."/>
            <person name="Smidak R."/>
            <person name="Sarate P."/>
            <person name="Gangsoo J."/>
            <person name="Sialana F."/>
            <person name="Bilban M."/>
            <person name="Lubec G."/>
        </authorList>
    </citation>
    <scope>NUCLEOTIDE SEQUENCE</scope>
    <source>
        <tissue evidence="2">Skin</tissue>
    </source>
</reference>
<dbReference type="InterPro" id="IPR006016">
    <property type="entry name" value="UspA"/>
</dbReference>
<proteinExistence type="predicted"/>
<gene>
    <name evidence="2" type="primary">ORF222097</name>
</gene>
<dbReference type="AlphaFoldDB" id="A0A0B7C5J9"/>
<name>A0A0B7C5J9_9EUPU</name>
<feature type="domain" description="UspA" evidence="1">
    <location>
        <begin position="1"/>
        <end position="36"/>
    </location>
</feature>
<sequence length="74" mass="8087">MIVIGSRGKDILHRTSIGCVSDYLLHHASCPVIVCKHLQNAGYEPCLEDPKYDFPCTGDGHFGDGTGVELVDER</sequence>